<feature type="domain" description="N-acetyltransferase" evidence="1">
    <location>
        <begin position="12"/>
        <end position="172"/>
    </location>
</feature>
<keyword evidence="2" id="KW-0808">Transferase</keyword>
<dbReference type="PROSITE" id="PS51186">
    <property type="entry name" value="GNAT"/>
    <property type="match status" value="1"/>
</dbReference>
<protein>
    <submittedName>
        <fullName evidence="2">GNAT family N-acetyltransferase</fullName>
    </submittedName>
</protein>
<evidence type="ECO:0000313" key="2">
    <source>
        <dbReference type="EMBL" id="MVA98117.1"/>
    </source>
</evidence>
<dbReference type="PANTHER" id="PTHR43792">
    <property type="entry name" value="GNAT FAMILY, PUTATIVE (AFU_ORTHOLOGUE AFUA_3G00765)-RELATED-RELATED"/>
    <property type="match status" value="1"/>
</dbReference>
<name>A0A844QG86_9HYPH</name>
<gene>
    <name evidence="2" type="ORF">GN330_12775</name>
</gene>
<dbReference type="SUPFAM" id="SSF55729">
    <property type="entry name" value="Acyl-CoA N-acyltransferases (Nat)"/>
    <property type="match status" value="1"/>
</dbReference>
<sequence length="172" mass="19179">MLEAPTLATERLVLRAHRPEDFDAYAAMWGDPEMARHVGGRPFTREEAWARMLRHRGLWAILGFGFWAVIDRVDGTLIGEAGVQELNRDIDPPITGMLEAGWGVIPRVQGRGLAREAARAALGWAETRFPGRPFACLIDAGHVRSIRLARDLGFRDFAKTSYAGEAVVVMRR</sequence>
<dbReference type="Proteomes" id="UP000463224">
    <property type="component" value="Unassembled WGS sequence"/>
</dbReference>
<keyword evidence="3" id="KW-1185">Reference proteome</keyword>
<organism evidence="2 3">
    <name type="scientific">Nitratireductor arenosus</name>
    <dbReference type="NCBI Taxonomy" id="2682096"/>
    <lineage>
        <taxon>Bacteria</taxon>
        <taxon>Pseudomonadati</taxon>
        <taxon>Pseudomonadota</taxon>
        <taxon>Alphaproteobacteria</taxon>
        <taxon>Hyphomicrobiales</taxon>
        <taxon>Phyllobacteriaceae</taxon>
        <taxon>Nitratireductor</taxon>
    </lineage>
</organism>
<proteinExistence type="predicted"/>
<evidence type="ECO:0000259" key="1">
    <source>
        <dbReference type="PROSITE" id="PS51186"/>
    </source>
</evidence>
<dbReference type="AlphaFoldDB" id="A0A844QG86"/>
<dbReference type="PANTHER" id="PTHR43792:SF16">
    <property type="entry name" value="N-ACETYLTRANSFERASE DOMAIN-CONTAINING PROTEIN"/>
    <property type="match status" value="1"/>
</dbReference>
<comment type="caution">
    <text evidence="2">The sequence shown here is derived from an EMBL/GenBank/DDBJ whole genome shotgun (WGS) entry which is preliminary data.</text>
</comment>
<dbReference type="InterPro" id="IPR051531">
    <property type="entry name" value="N-acetyltransferase"/>
</dbReference>
<dbReference type="InterPro" id="IPR000182">
    <property type="entry name" value="GNAT_dom"/>
</dbReference>
<dbReference type="GO" id="GO:0016747">
    <property type="term" value="F:acyltransferase activity, transferring groups other than amino-acyl groups"/>
    <property type="evidence" value="ECO:0007669"/>
    <property type="project" value="InterPro"/>
</dbReference>
<evidence type="ECO:0000313" key="3">
    <source>
        <dbReference type="Proteomes" id="UP000463224"/>
    </source>
</evidence>
<dbReference type="Pfam" id="PF13302">
    <property type="entry name" value="Acetyltransf_3"/>
    <property type="match status" value="1"/>
</dbReference>
<dbReference type="EMBL" id="WPHG01000003">
    <property type="protein sequence ID" value="MVA98117.1"/>
    <property type="molecule type" value="Genomic_DNA"/>
</dbReference>
<accession>A0A844QG86</accession>
<dbReference type="InterPro" id="IPR016181">
    <property type="entry name" value="Acyl_CoA_acyltransferase"/>
</dbReference>
<reference evidence="2 3" key="1">
    <citation type="submission" date="2019-12" db="EMBL/GenBank/DDBJ databases">
        <title>Nitratireductor arenosus sp. nov., Isolated from sea sand, Jeju island, South Korea.</title>
        <authorList>
            <person name="Kim W."/>
        </authorList>
    </citation>
    <scope>NUCLEOTIDE SEQUENCE [LARGE SCALE GENOMIC DNA]</scope>
    <source>
        <strain evidence="2 3">CAU 1489</strain>
    </source>
</reference>
<dbReference type="Gene3D" id="3.40.630.30">
    <property type="match status" value="1"/>
</dbReference>